<dbReference type="Gene3D" id="3.20.20.70">
    <property type="entry name" value="Aldolase class I"/>
    <property type="match status" value="1"/>
</dbReference>
<feature type="domain" description="Glycosyl hydrolase family 36 C-terminal" evidence="3">
    <location>
        <begin position="143"/>
        <end position="229"/>
    </location>
</feature>
<keyword evidence="1" id="KW-0378">Hydrolase</keyword>
<comment type="caution">
    <text evidence="4">The sequence shown here is derived from an EMBL/GenBank/DDBJ whole genome shotgun (WGS) entry which is preliminary data.</text>
</comment>
<dbReference type="Pfam" id="PF02065">
    <property type="entry name" value="Melibiase"/>
    <property type="match status" value="1"/>
</dbReference>
<evidence type="ECO:0000259" key="3">
    <source>
        <dbReference type="Pfam" id="PF16874"/>
    </source>
</evidence>
<dbReference type="AlphaFoldDB" id="W4VNL8"/>
<evidence type="ECO:0000313" key="5">
    <source>
        <dbReference type="Proteomes" id="UP000019102"/>
    </source>
</evidence>
<dbReference type="GO" id="GO:0016052">
    <property type="term" value="P:carbohydrate catabolic process"/>
    <property type="evidence" value="ECO:0007669"/>
    <property type="project" value="InterPro"/>
</dbReference>
<dbReference type="SUPFAM" id="SSF51445">
    <property type="entry name" value="(Trans)glycosidases"/>
    <property type="match status" value="1"/>
</dbReference>
<dbReference type="PRINTS" id="PR00743">
    <property type="entry name" value="GLHYDRLASE36"/>
</dbReference>
<dbReference type="InterPro" id="IPR013780">
    <property type="entry name" value="Glyco_hydro_b"/>
</dbReference>
<evidence type="ECO:0000313" key="4">
    <source>
        <dbReference type="EMBL" id="GAE94369.1"/>
    </source>
</evidence>
<accession>W4VNL8</accession>
<dbReference type="Pfam" id="PF16874">
    <property type="entry name" value="Glyco_hydro_36C"/>
    <property type="match status" value="1"/>
</dbReference>
<evidence type="ECO:0000256" key="2">
    <source>
        <dbReference type="ARBA" id="ARBA00023295"/>
    </source>
</evidence>
<dbReference type="InterPro" id="IPR013785">
    <property type="entry name" value="Aldolase_TIM"/>
</dbReference>
<dbReference type="InterPro" id="IPR002252">
    <property type="entry name" value="Glyco_hydro_36"/>
</dbReference>
<dbReference type="Gene3D" id="2.60.40.1180">
    <property type="entry name" value="Golgi alpha-mannosidase II"/>
    <property type="match status" value="1"/>
</dbReference>
<dbReference type="InterPro" id="IPR031705">
    <property type="entry name" value="Glyco_hydro_36_C"/>
</dbReference>
<organism evidence="4 5">
    <name type="scientific">Gracilibacillus boraciitolerans JCM 21714</name>
    <dbReference type="NCBI Taxonomy" id="1298598"/>
    <lineage>
        <taxon>Bacteria</taxon>
        <taxon>Bacillati</taxon>
        <taxon>Bacillota</taxon>
        <taxon>Bacilli</taxon>
        <taxon>Bacillales</taxon>
        <taxon>Bacillaceae</taxon>
        <taxon>Gracilibacillus</taxon>
    </lineage>
</organism>
<gene>
    <name evidence="4" type="ORF">JCM21714_3522</name>
</gene>
<dbReference type="GO" id="GO:0004557">
    <property type="term" value="F:alpha-galactosidase activity"/>
    <property type="evidence" value="ECO:0007669"/>
    <property type="project" value="InterPro"/>
</dbReference>
<reference evidence="4 5" key="1">
    <citation type="journal article" date="2014" name="Genome Announc.">
        <title>Draft Genome Sequence of the Boron-Tolerant and Moderately Halotolerant Bacterium Gracilibacillus boraciitolerans JCM 21714T.</title>
        <authorList>
            <person name="Ahmed I."/>
            <person name="Oshima K."/>
            <person name="Suda W."/>
            <person name="Kitamura K."/>
            <person name="Iida T."/>
            <person name="Ohmori Y."/>
            <person name="Fujiwara T."/>
            <person name="Hattori M."/>
            <person name="Ohkuma M."/>
        </authorList>
    </citation>
    <scope>NUCLEOTIDE SEQUENCE [LARGE SCALE GENOMIC DNA]</scope>
    <source>
        <strain evidence="4 5">JCM 21714</strain>
    </source>
</reference>
<dbReference type="InterPro" id="IPR017853">
    <property type="entry name" value="GH"/>
</dbReference>
<dbReference type="EMBL" id="BAVS01000023">
    <property type="protein sequence ID" value="GAE94369.1"/>
    <property type="molecule type" value="Genomic_DNA"/>
</dbReference>
<dbReference type="Proteomes" id="UP000019102">
    <property type="component" value="Unassembled WGS sequence"/>
</dbReference>
<sequence length="232" mass="26591">MYERLTTEFPDILFESCASGGMRFDPGMLYYAPQTWTSDDTDAVERLKIQYGTSLVYPVSSMGAHVSAVPNHQVGRSPSMRTRAEVAYFGGAFGYELDVTTLPNEEKALMRDQITFFKEHRELLQFGSFYRLNSPFEKDENRTSWMMVSDDKTKAIAADYQVLSRPNAPLKRLVLEGLDEEASYRIEGYEGIYNGDELMEIGISLDHQQFRELGEHKLPGDFYSRLFVLQKI</sequence>
<dbReference type="CDD" id="cd14791">
    <property type="entry name" value="GH36"/>
    <property type="match status" value="1"/>
</dbReference>
<dbReference type="eggNOG" id="COG3345">
    <property type="taxonomic scope" value="Bacteria"/>
</dbReference>
<keyword evidence="2" id="KW-0326">Glycosidase</keyword>
<proteinExistence type="predicted"/>
<name>W4VNL8_9BACI</name>
<protein>
    <submittedName>
        <fullName evidence="4">Alpha-galactosidase</fullName>
    </submittedName>
</protein>
<evidence type="ECO:0000256" key="1">
    <source>
        <dbReference type="ARBA" id="ARBA00022801"/>
    </source>
</evidence>
<keyword evidence="5" id="KW-1185">Reference proteome</keyword>
<dbReference type="STRING" id="1298598.JCM21714_3522"/>